<protein>
    <submittedName>
        <fullName evidence="1">DNA-binding protein, putative</fullName>
    </submittedName>
</protein>
<dbReference type="RefSeq" id="WP_008335371.1">
    <property type="nucleotide sequence ID" value="NZ_CH902578.1"/>
</dbReference>
<name>A3VKJ6_9RHOB</name>
<sequence>MTDNLLRRAEVEAITGLSRSGIYALMSANDFPRPIRVGKRAVAWKSSDITDWINSRAAA</sequence>
<dbReference type="STRING" id="314271.RB2654_21243"/>
<dbReference type="EMBL" id="AAMT01000018">
    <property type="protein sequence ID" value="EAQ11167.1"/>
    <property type="molecule type" value="Genomic_DNA"/>
</dbReference>
<accession>A3VKJ6</accession>
<keyword evidence="2" id="KW-1185">Reference proteome</keyword>
<reference evidence="1 2" key="1">
    <citation type="journal article" date="2010" name="J. Bacteriol.">
        <title>Genome sequences of Pelagibaca bermudensis HTCC2601T and Maritimibacter alkaliphilus HTCC2654T, the type strains of two marine Roseobacter genera.</title>
        <authorList>
            <person name="Thrash J.C."/>
            <person name="Cho J.C."/>
            <person name="Ferriera S."/>
            <person name="Johnson J."/>
            <person name="Vergin K.L."/>
            <person name="Giovannoni S.J."/>
        </authorList>
    </citation>
    <scope>NUCLEOTIDE SEQUENCE [LARGE SCALE GENOMIC DNA]</scope>
    <source>
        <strain evidence="1 2">HTCC2654</strain>
    </source>
</reference>
<dbReference type="PANTHER" id="PTHR36154:SF1">
    <property type="entry name" value="DNA-BINDING TRANSCRIPTIONAL ACTIVATOR ALPA"/>
    <property type="match status" value="1"/>
</dbReference>
<dbReference type="Gene3D" id="1.10.238.160">
    <property type="match status" value="1"/>
</dbReference>
<keyword evidence="1" id="KW-0238">DNA-binding</keyword>
<dbReference type="InterPro" id="IPR052931">
    <property type="entry name" value="Prophage_regulatory_activator"/>
</dbReference>
<dbReference type="Pfam" id="PF05930">
    <property type="entry name" value="Phage_AlpA"/>
    <property type="match status" value="1"/>
</dbReference>
<comment type="caution">
    <text evidence="1">The sequence shown here is derived from an EMBL/GenBank/DDBJ whole genome shotgun (WGS) entry which is preliminary data.</text>
</comment>
<dbReference type="OrthoDB" id="9801242at2"/>
<dbReference type="Proteomes" id="UP000002931">
    <property type="component" value="Unassembled WGS sequence"/>
</dbReference>
<dbReference type="eggNOG" id="COG3311">
    <property type="taxonomic scope" value="Bacteria"/>
</dbReference>
<evidence type="ECO:0000313" key="2">
    <source>
        <dbReference type="Proteomes" id="UP000002931"/>
    </source>
</evidence>
<proteinExistence type="predicted"/>
<dbReference type="InterPro" id="IPR010260">
    <property type="entry name" value="AlpA"/>
</dbReference>
<evidence type="ECO:0000313" key="1">
    <source>
        <dbReference type="EMBL" id="EAQ11167.1"/>
    </source>
</evidence>
<dbReference type="GO" id="GO:0003677">
    <property type="term" value="F:DNA binding"/>
    <property type="evidence" value="ECO:0007669"/>
    <property type="project" value="UniProtKB-KW"/>
</dbReference>
<dbReference type="HOGENOM" id="CLU_140176_15_4_5"/>
<dbReference type="PANTHER" id="PTHR36154">
    <property type="entry name" value="DNA-BINDING TRANSCRIPTIONAL ACTIVATOR ALPA"/>
    <property type="match status" value="1"/>
</dbReference>
<gene>
    <name evidence="1" type="ORF">RB2654_21243</name>
</gene>
<dbReference type="AlphaFoldDB" id="A3VKJ6"/>
<organism evidence="1 2">
    <name type="scientific">Maritimibacter alkaliphilus HTCC2654</name>
    <dbReference type="NCBI Taxonomy" id="314271"/>
    <lineage>
        <taxon>Bacteria</taxon>
        <taxon>Pseudomonadati</taxon>
        <taxon>Pseudomonadota</taxon>
        <taxon>Alphaproteobacteria</taxon>
        <taxon>Rhodobacterales</taxon>
        <taxon>Roseobacteraceae</taxon>
        <taxon>Maritimibacter</taxon>
    </lineage>
</organism>